<evidence type="ECO:0000313" key="2">
    <source>
        <dbReference type="Proteomes" id="UP000823941"/>
    </source>
</evidence>
<protein>
    <submittedName>
        <fullName evidence="1">Uncharacterized protein</fullName>
    </submittedName>
</protein>
<organism evidence="1 2">
    <name type="scientific">Plutella xylostella</name>
    <name type="common">Diamondback moth</name>
    <name type="synonym">Plutella maculipennis</name>
    <dbReference type="NCBI Taxonomy" id="51655"/>
    <lineage>
        <taxon>Eukaryota</taxon>
        <taxon>Metazoa</taxon>
        <taxon>Ecdysozoa</taxon>
        <taxon>Arthropoda</taxon>
        <taxon>Hexapoda</taxon>
        <taxon>Insecta</taxon>
        <taxon>Pterygota</taxon>
        <taxon>Neoptera</taxon>
        <taxon>Endopterygota</taxon>
        <taxon>Lepidoptera</taxon>
        <taxon>Glossata</taxon>
        <taxon>Ditrysia</taxon>
        <taxon>Yponomeutoidea</taxon>
        <taxon>Plutellidae</taxon>
        <taxon>Plutella</taxon>
    </lineage>
</organism>
<keyword evidence="2" id="KW-1185">Reference proteome</keyword>
<sequence>MIAELTRACNRGSAVGWPCYVPRETMRLKMHNFKTSWSPPRQRTLPSGVVTPEPGTPVTPHLLLCVVLFSSVMLVKVGRILCQT</sequence>
<reference evidence="1 2" key="1">
    <citation type="submission" date="2021-06" db="EMBL/GenBank/DDBJ databases">
        <title>A haploid diamondback moth (Plutella xylostella L.) genome assembly resolves 31 chromosomes and identifies a diamide resistance mutation.</title>
        <authorList>
            <person name="Ward C.M."/>
            <person name="Perry K.D."/>
            <person name="Baker G."/>
            <person name="Powis K."/>
            <person name="Heckel D.G."/>
            <person name="Baxter S.W."/>
        </authorList>
    </citation>
    <scope>NUCLEOTIDE SEQUENCE [LARGE SCALE GENOMIC DNA]</scope>
    <source>
        <strain evidence="1 2">LV</strain>
        <tissue evidence="1">Single pupa</tissue>
    </source>
</reference>
<dbReference type="EMBL" id="JAHIBW010000013">
    <property type="protein sequence ID" value="KAG7305428.1"/>
    <property type="molecule type" value="Genomic_DNA"/>
</dbReference>
<proteinExistence type="predicted"/>
<gene>
    <name evidence="1" type="ORF">JYU34_009499</name>
</gene>
<name>A0ABQ7QJM0_PLUXY</name>
<evidence type="ECO:0000313" key="1">
    <source>
        <dbReference type="EMBL" id="KAG7305428.1"/>
    </source>
</evidence>
<dbReference type="Proteomes" id="UP000823941">
    <property type="component" value="Chromosome 13"/>
</dbReference>
<comment type="caution">
    <text evidence="1">The sequence shown here is derived from an EMBL/GenBank/DDBJ whole genome shotgun (WGS) entry which is preliminary data.</text>
</comment>
<accession>A0ABQ7QJM0</accession>